<dbReference type="Pfam" id="PF09369">
    <property type="entry name" value="MZB"/>
    <property type="match status" value="1"/>
</dbReference>
<protein>
    <submittedName>
        <fullName evidence="5">DEAD/DEAH box helicase domain-containing protein</fullName>
    </submittedName>
</protein>
<reference evidence="5 6" key="1">
    <citation type="submission" date="2023-07" db="EMBL/GenBank/DDBJ databases">
        <title>Sequencing the genomes of 1000 actinobacteria strains.</title>
        <authorList>
            <person name="Klenk H.-P."/>
        </authorList>
    </citation>
    <scope>NUCLEOTIDE SEQUENCE [LARGE SCALE GENOMIC DNA]</scope>
    <source>
        <strain evidence="5 6">DSM 102162</strain>
    </source>
</reference>
<dbReference type="InterPro" id="IPR027417">
    <property type="entry name" value="P-loop_NTPase"/>
</dbReference>
<dbReference type="SUPFAM" id="SSF52540">
    <property type="entry name" value="P-loop containing nucleoside triphosphate hydrolases"/>
    <property type="match status" value="1"/>
</dbReference>
<dbReference type="PANTHER" id="PTHR47957:SF3">
    <property type="entry name" value="ATP-DEPENDENT HELICASE HRQ1"/>
    <property type="match status" value="1"/>
</dbReference>
<evidence type="ECO:0000256" key="1">
    <source>
        <dbReference type="ARBA" id="ARBA00022741"/>
    </source>
</evidence>
<evidence type="ECO:0000313" key="5">
    <source>
        <dbReference type="EMBL" id="MDP9801094.1"/>
    </source>
</evidence>
<keyword evidence="2" id="KW-0067">ATP-binding</keyword>
<dbReference type="InterPro" id="IPR022307">
    <property type="entry name" value="Helicase_put_actinobac"/>
</dbReference>
<dbReference type="RefSeq" id="WP_278058784.1">
    <property type="nucleotide sequence ID" value="NZ_CP121247.1"/>
</dbReference>
<keyword evidence="5" id="KW-0347">Helicase</keyword>
<organism evidence="5 6">
    <name type="scientific">Arcanobacterium wilhelmae</name>
    <dbReference type="NCBI Taxonomy" id="1803177"/>
    <lineage>
        <taxon>Bacteria</taxon>
        <taxon>Bacillati</taxon>
        <taxon>Actinomycetota</taxon>
        <taxon>Actinomycetes</taxon>
        <taxon>Actinomycetales</taxon>
        <taxon>Actinomycetaceae</taxon>
        <taxon>Arcanobacterium</taxon>
    </lineage>
</organism>
<dbReference type="InterPro" id="IPR018973">
    <property type="entry name" value="MZB"/>
</dbReference>
<proteinExistence type="predicted"/>
<dbReference type="CDD" id="cd18797">
    <property type="entry name" value="SF2_C_Hrq"/>
    <property type="match status" value="1"/>
</dbReference>
<dbReference type="PANTHER" id="PTHR47957">
    <property type="entry name" value="ATP-DEPENDENT HELICASE HRQ1"/>
    <property type="match status" value="1"/>
</dbReference>
<dbReference type="EMBL" id="JAUSQW010000001">
    <property type="protein sequence ID" value="MDP9801094.1"/>
    <property type="molecule type" value="Genomic_DNA"/>
</dbReference>
<dbReference type="Pfam" id="PF00270">
    <property type="entry name" value="DEAD"/>
    <property type="match status" value="1"/>
</dbReference>
<gene>
    <name evidence="5" type="ORF">J2S49_001170</name>
</gene>
<feature type="domain" description="Helicase ATP-binding" evidence="3">
    <location>
        <begin position="60"/>
        <end position="251"/>
    </location>
</feature>
<feature type="domain" description="Helicase C-terminal" evidence="4">
    <location>
        <begin position="307"/>
        <end position="457"/>
    </location>
</feature>
<keyword evidence="6" id="KW-1185">Reference proteome</keyword>
<dbReference type="InterPro" id="IPR014001">
    <property type="entry name" value="Helicase_ATP-bd"/>
</dbReference>
<comment type="caution">
    <text evidence="5">The sequence shown here is derived from an EMBL/GenBank/DDBJ whole genome shotgun (WGS) entry which is preliminary data.</text>
</comment>
<dbReference type="PROSITE" id="PS51194">
    <property type="entry name" value="HELICASE_CTER"/>
    <property type="match status" value="1"/>
</dbReference>
<evidence type="ECO:0000259" key="4">
    <source>
        <dbReference type="PROSITE" id="PS51194"/>
    </source>
</evidence>
<dbReference type="GO" id="GO:0004386">
    <property type="term" value="F:helicase activity"/>
    <property type="evidence" value="ECO:0007669"/>
    <property type="project" value="UniProtKB-KW"/>
</dbReference>
<dbReference type="NCBIfam" id="TIGR03817">
    <property type="entry name" value="DECH_helic"/>
    <property type="match status" value="1"/>
</dbReference>
<name>A0ABT9NBK0_9ACTO</name>
<dbReference type="Proteomes" id="UP001235966">
    <property type="component" value="Unassembled WGS sequence"/>
</dbReference>
<dbReference type="SMART" id="SM00490">
    <property type="entry name" value="HELICc"/>
    <property type="match status" value="1"/>
</dbReference>
<evidence type="ECO:0000313" key="6">
    <source>
        <dbReference type="Proteomes" id="UP001235966"/>
    </source>
</evidence>
<dbReference type="PROSITE" id="PS51192">
    <property type="entry name" value="HELICASE_ATP_BIND_1"/>
    <property type="match status" value="1"/>
</dbReference>
<dbReference type="SMART" id="SM00487">
    <property type="entry name" value="DEXDc"/>
    <property type="match status" value="1"/>
</dbReference>
<evidence type="ECO:0000256" key="2">
    <source>
        <dbReference type="ARBA" id="ARBA00022840"/>
    </source>
</evidence>
<evidence type="ECO:0000259" key="3">
    <source>
        <dbReference type="PROSITE" id="PS51192"/>
    </source>
</evidence>
<dbReference type="InterPro" id="IPR055227">
    <property type="entry name" value="HRQ1_WHD"/>
</dbReference>
<dbReference type="Pfam" id="PF22982">
    <property type="entry name" value="WHD_HRQ1"/>
    <property type="match status" value="1"/>
</dbReference>
<sequence length="801" mass="85144">MATLLDVVRAHGADQITGIEEIPPRPARFGEWGEWVAPTVLEALWNVGIPRPWTHQAQAADLLHAGNHVVLATGTGSGKSLAAWVPVLSAIEEARDARSSLAHVVRCPTALYLSPTKALAADQENSLSALAASVNPRIGIATVDGDADTPTRSWARDYADIVLTNPDFVNHAMLASSERWGRLWRGLSFVVLDEFHSYRGTFGSNVALVVRRLLRLARHYGANPRVIFLSATSGDPAASARRFLGEAFGPVTAVTDDGSPTGARQIVTLQTAPLDSENAVPAGQITPSSDGELSDVKRRAANTEAGELTARLVASGASVLTFVRSRPAAERVAEVAHHTLAQSAPHLDGTVAAYRGGYLPEERRELEKQLRTGDLRALATTSALELGIDVSGLDAVIVTGWPGTHSSFQQQIGRAGRAGNSGLAVFIGRDNPLDQYVLAHPETLANTPAETNVFDPANPWILPAHLCAAAGELPLTEADAPIFSLPDTSFFSSLETEGLLVKRPAGWFWNPAMRTSPHSLVDMRGGGTTVSIIDSASGALLGTVDEGRAESTVHPGAIYLHQGVPYQVETLADDVALVHLHREDELRTYPREETSVEILHPLASTEAGPVSWNYGKVVVTNRVVGYDVRRVKDGMYLGMVPLEMPLHQFETTGCWFTATEPATREAGIGAGDLPGALHGAEHTMIGLLPLFATCDRWDLGGLSTALHGSTGQPTVIVHDAIAGGAGAALRGYEAGLDWLEATLETLRSCPCDAGCPRCVQSPKCGNNNSPLSKDGAITLLTLVTDKLRHANSATLAKRTRA</sequence>
<dbReference type="Gene3D" id="3.40.50.300">
    <property type="entry name" value="P-loop containing nucleotide triphosphate hydrolases"/>
    <property type="match status" value="2"/>
</dbReference>
<dbReference type="Pfam" id="PF00271">
    <property type="entry name" value="Helicase_C"/>
    <property type="match status" value="1"/>
</dbReference>
<accession>A0ABT9NBK0</accession>
<dbReference type="InterPro" id="IPR001650">
    <property type="entry name" value="Helicase_C-like"/>
</dbReference>
<keyword evidence="1" id="KW-0547">Nucleotide-binding</keyword>
<keyword evidence="5" id="KW-0378">Hydrolase</keyword>
<dbReference type="CDD" id="cd17923">
    <property type="entry name" value="DEXHc_Hrq1-like"/>
    <property type="match status" value="1"/>
</dbReference>
<dbReference type="InterPro" id="IPR011545">
    <property type="entry name" value="DEAD/DEAH_box_helicase_dom"/>
</dbReference>